<dbReference type="AlphaFoldDB" id="A0AA35RFW3"/>
<sequence>MVLSPRPSSKPPMGTLSLTTPITCSGVWLVRNEEGGLKNMMDIDDIVMWDDDTPMKVTGEASFISPSLTDFASDRPFHVMNSTGNWEVEVSLAQNDDGTRADPIIVRDGNLGRLIPVIQTNGGDEPKGAVAAEIIIYLMDSVSG</sequence>
<organism evidence="1 2">
    <name type="scientific">Geodia barretti</name>
    <name type="common">Barrett's horny sponge</name>
    <dbReference type="NCBI Taxonomy" id="519541"/>
    <lineage>
        <taxon>Eukaryota</taxon>
        <taxon>Metazoa</taxon>
        <taxon>Porifera</taxon>
        <taxon>Demospongiae</taxon>
        <taxon>Heteroscleromorpha</taxon>
        <taxon>Tetractinellida</taxon>
        <taxon>Astrophorina</taxon>
        <taxon>Geodiidae</taxon>
        <taxon>Geodia</taxon>
    </lineage>
</organism>
<dbReference type="Proteomes" id="UP001174909">
    <property type="component" value="Unassembled WGS sequence"/>
</dbReference>
<gene>
    <name evidence="1" type="ORF">GBAR_LOCUS7046</name>
</gene>
<name>A0AA35RFW3_GEOBA</name>
<evidence type="ECO:0000313" key="1">
    <source>
        <dbReference type="EMBL" id="CAI8010739.1"/>
    </source>
</evidence>
<reference evidence="1" key="1">
    <citation type="submission" date="2023-03" db="EMBL/GenBank/DDBJ databases">
        <authorList>
            <person name="Steffen K."/>
            <person name="Cardenas P."/>
        </authorList>
    </citation>
    <scope>NUCLEOTIDE SEQUENCE</scope>
</reference>
<keyword evidence="2" id="KW-1185">Reference proteome</keyword>
<proteinExistence type="predicted"/>
<protein>
    <submittedName>
        <fullName evidence="1">Uncharacterized protein</fullName>
    </submittedName>
</protein>
<accession>A0AA35RFW3</accession>
<dbReference type="EMBL" id="CASHTH010001062">
    <property type="protein sequence ID" value="CAI8010739.1"/>
    <property type="molecule type" value="Genomic_DNA"/>
</dbReference>
<comment type="caution">
    <text evidence="1">The sequence shown here is derived from an EMBL/GenBank/DDBJ whole genome shotgun (WGS) entry which is preliminary data.</text>
</comment>
<evidence type="ECO:0000313" key="2">
    <source>
        <dbReference type="Proteomes" id="UP001174909"/>
    </source>
</evidence>